<reference evidence="3" key="1">
    <citation type="submission" date="2023-04" db="EMBL/GenBank/DDBJ databases">
        <title>Phytophthora fragariaefolia NBRC 109709.</title>
        <authorList>
            <person name="Ichikawa N."/>
            <person name="Sato H."/>
            <person name="Tonouchi N."/>
        </authorList>
    </citation>
    <scope>NUCLEOTIDE SEQUENCE</scope>
    <source>
        <strain evidence="3">NBRC 109709</strain>
    </source>
</reference>
<feature type="region of interest" description="Disordered" evidence="1">
    <location>
        <begin position="417"/>
        <end position="482"/>
    </location>
</feature>
<feature type="domain" description="Ty3 transposon capsid-like protein" evidence="2">
    <location>
        <begin position="170"/>
        <end position="280"/>
    </location>
</feature>
<dbReference type="EMBL" id="BSXT01002807">
    <property type="protein sequence ID" value="GMF51055.1"/>
    <property type="molecule type" value="Genomic_DNA"/>
</dbReference>
<dbReference type="AlphaFoldDB" id="A0A9W6Y3I1"/>
<feature type="region of interest" description="Disordered" evidence="1">
    <location>
        <begin position="272"/>
        <end position="315"/>
    </location>
</feature>
<organism evidence="3 4">
    <name type="scientific">Phytophthora fragariaefolia</name>
    <dbReference type="NCBI Taxonomy" id="1490495"/>
    <lineage>
        <taxon>Eukaryota</taxon>
        <taxon>Sar</taxon>
        <taxon>Stramenopiles</taxon>
        <taxon>Oomycota</taxon>
        <taxon>Peronosporomycetes</taxon>
        <taxon>Peronosporales</taxon>
        <taxon>Peronosporaceae</taxon>
        <taxon>Phytophthora</taxon>
    </lineage>
</organism>
<feature type="compositionally biased region" description="Polar residues" evidence="1">
    <location>
        <begin position="417"/>
        <end position="426"/>
    </location>
</feature>
<name>A0A9W6Y3I1_9STRA</name>
<evidence type="ECO:0000313" key="3">
    <source>
        <dbReference type="EMBL" id="GMF51055.1"/>
    </source>
</evidence>
<feature type="compositionally biased region" description="Basic and acidic residues" evidence="1">
    <location>
        <begin position="454"/>
        <end position="464"/>
    </location>
</feature>
<feature type="compositionally biased region" description="Basic and acidic residues" evidence="1">
    <location>
        <begin position="276"/>
        <end position="288"/>
    </location>
</feature>
<evidence type="ECO:0000259" key="2">
    <source>
        <dbReference type="Pfam" id="PF19259"/>
    </source>
</evidence>
<comment type="caution">
    <text evidence="3">The sequence shown here is derived from an EMBL/GenBank/DDBJ whole genome shotgun (WGS) entry which is preliminary data.</text>
</comment>
<dbReference type="Proteomes" id="UP001165121">
    <property type="component" value="Unassembled WGS sequence"/>
</dbReference>
<gene>
    <name evidence="3" type="ORF">Pfra01_002053100</name>
</gene>
<sequence>MFCMCLGRLIYSIECDNIGTPSAIRLVAGLVGERPHFGISPPVPRHLPASRPPSSPVSEGQFESLVALVGQDSTTMTFKTRKNTQEPAAEDGGVRSTLKPSSLSCVLSWPLYESAVKPSQRGQLRPSCVSQAACSSSRRSAAKTCASGSSKWRHCVKTLRLDGSCSGRRKPVEEQTWAQFTQDALAHFEASNYQAVLRQKLCQLHQVDDIENYNGKYSALIFRVENMSEEDQVSYYCDGLKRATQAYVKLQNPMTLSEAMDQAVKYEMFHFGGDSKTNREKPEREQRFRGKPRANHPRDKKPFSKRSFKPGHYAPTEKDKEGHVCYYCKMPVHSKHDCKKLKSDQENDQPRHWRRSKFNSSVYPKYPCIAVVFNIPDEFDRVLGMPFFVDVQPNIDWKHRCFKNDDFRGDSAMNTSTSYGKCSQANDPGLHDAVDSESSTTRSRDSCRAAVPETRPECKVELAERPSGGVKNLSRREKRMPK</sequence>
<proteinExistence type="predicted"/>
<accession>A0A9W6Y3I1</accession>
<evidence type="ECO:0000313" key="4">
    <source>
        <dbReference type="Proteomes" id="UP001165121"/>
    </source>
</evidence>
<dbReference type="Pfam" id="PF19259">
    <property type="entry name" value="Ty3_capsid"/>
    <property type="match status" value="1"/>
</dbReference>
<keyword evidence="4" id="KW-1185">Reference proteome</keyword>
<dbReference type="InterPro" id="IPR045358">
    <property type="entry name" value="Ty3_capsid"/>
</dbReference>
<evidence type="ECO:0000256" key="1">
    <source>
        <dbReference type="SAM" id="MobiDB-lite"/>
    </source>
</evidence>
<protein>
    <submittedName>
        <fullName evidence="3">Unnamed protein product</fullName>
    </submittedName>
</protein>